<reference evidence="2" key="1">
    <citation type="journal article" date="2020" name="Nature">
        <title>Giant virus diversity and host interactions through global metagenomics.</title>
        <authorList>
            <person name="Schulz F."/>
            <person name="Roux S."/>
            <person name="Paez-Espino D."/>
            <person name="Jungbluth S."/>
            <person name="Walsh D.A."/>
            <person name="Denef V.J."/>
            <person name="McMahon K.D."/>
            <person name="Konstantinidis K.T."/>
            <person name="Eloe-Fadrosh E.A."/>
            <person name="Kyrpides N.C."/>
            <person name="Woyke T."/>
        </authorList>
    </citation>
    <scope>NUCLEOTIDE SEQUENCE</scope>
    <source>
        <strain evidence="2">GVMAG-M-3300018416-45</strain>
    </source>
</reference>
<dbReference type="EMBL" id="MN739225">
    <property type="protein sequence ID" value="QHS94471.1"/>
    <property type="molecule type" value="Genomic_DNA"/>
</dbReference>
<protein>
    <submittedName>
        <fullName evidence="2">Uncharacterized protein</fullName>
    </submittedName>
</protein>
<dbReference type="InterPro" id="IPR043930">
    <property type="entry name" value="DUF5754"/>
</dbReference>
<proteinExistence type="predicted"/>
<organism evidence="2">
    <name type="scientific">viral metagenome</name>
    <dbReference type="NCBI Taxonomy" id="1070528"/>
    <lineage>
        <taxon>unclassified sequences</taxon>
        <taxon>metagenomes</taxon>
        <taxon>organismal metagenomes</taxon>
    </lineage>
</organism>
<evidence type="ECO:0000256" key="1">
    <source>
        <dbReference type="SAM" id="MobiDB-lite"/>
    </source>
</evidence>
<feature type="region of interest" description="Disordered" evidence="1">
    <location>
        <begin position="51"/>
        <end position="80"/>
    </location>
</feature>
<dbReference type="AlphaFoldDB" id="A0A6C0BRN8"/>
<feature type="compositionally biased region" description="Basic residues" evidence="1">
    <location>
        <begin position="60"/>
        <end position="78"/>
    </location>
</feature>
<name>A0A6C0BRN8_9ZZZZ</name>
<evidence type="ECO:0000313" key="2">
    <source>
        <dbReference type="EMBL" id="QHS94471.1"/>
    </source>
</evidence>
<accession>A0A6C0BRN8</accession>
<sequence length="103" mass="12179">MKETVLQITKSDKKNKKYKALIQNKMTKRSRVLHFGGLGYQQYKDSTKIGIYKGSDHGDKKRRMNYFTRHSKGNKTKRKAVEYEKVKSGGYYTPKLLSHIYLW</sequence>
<dbReference type="Pfam" id="PF19058">
    <property type="entry name" value="DUF5754"/>
    <property type="match status" value="1"/>
</dbReference>